<evidence type="ECO:0000259" key="2">
    <source>
        <dbReference type="PROSITE" id="PS50076"/>
    </source>
</evidence>
<sequence length="297" mass="32530">MNSDGRGREVAARWVEIAERLLRERDLVGSKRFAERAVEEDPFVDGADQIIAAAEVLLASQRRINNQADWYAVLQLDSATPAGRDPSAVRRQYRRLALLLNPGRNQLDSADFAAKLVADAWAVLSDPSKKALFDAEVDLAAAAAAAAAKPPFWTACPACYHLHQFESHLEGKNLRCPTCGRAFRASALQTEPPIVPGTDMYYCSWGFLPLGFGGQSKPFYPIFPVGQQQQQQPQFSKGTTDPKVTPLTSVKKAVAKKKVGSRLGKKVLVAEAKSSSEATKSRPTMTNMNAEDGHFNW</sequence>
<feature type="domain" description="J" evidence="2">
    <location>
        <begin position="69"/>
        <end position="137"/>
    </location>
</feature>
<evidence type="ECO:0000256" key="1">
    <source>
        <dbReference type="SAM" id="MobiDB-lite"/>
    </source>
</evidence>
<organism evidence="3 4">
    <name type="scientific">Canna indica</name>
    <name type="common">Indian-shot</name>
    <dbReference type="NCBI Taxonomy" id="4628"/>
    <lineage>
        <taxon>Eukaryota</taxon>
        <taxon>Viridiplantae</taxon>
        <taxon>Streptophyta</taxon>
        <taxon>Embryophyta</taxon>
        <taxon>Tracheophyta</taxon>
        <taxon>Spermatophyta</taxon>
        <taxon>Magnoliopsida</taxon>
        <taxon>Liliopsida</taxon>
        <taxon>Zingiberales</taxon>
        <taxon>Cannaceae</taxon>
        <taxon>Canna</taxon>
    </lineage>
</organism>
<keyword evidence="4" id="KW-1185">Reference proteome</keyword>
<dbReference type="PANTHER" id="PTHR45496:SF1">
    <property type="entry name" value="CHAPERONE DNAJ-DOMAIN SUPERFAMILY PROTEIN"/>
    <property type="match status" value="1"/>
</dbReference>
<dbReference type="InterPro" id="IPR053052">
    <property type="entry name" value="Imprinting_Balance_Reg"/>
</dbReference>
<evidence type="ECO:0000313" key="3">
    <source>
        <dbReference type="EMBL" id="WOL06556.1"/>
    </source>
</evidence>
<dbReference type="Pfam" id="PF00226">
    <property type="entry name" value="DnaJ"/>
    <property type="match status" value="1"/>
</dbReference>
<evidence type="ECO:0000313" key="4">
    <source>
        <dbReference type="Proteomes" id="UP001327560"/>
    </source>
</evidence>
<gene>
    <name evidence="3" type="ORF">Cni_G15290</name>
</gene>
<dbReference type="Proteomes" id="UP001327560">
    <property type="component" value="Chromosome 5"/>
</dbReference>
<dbReference type="PANTHER" id="PTHR45496">
    <property type="entry name" value="CHAPERONE DNAJ-DOMAIN SUPERFAMILY PROTEIN"/>
    <property type="match status" value="1"/>
</dbReference>
<dbReference type="Gene3D" id="1.10.287.110">
    <property type="entry name" value="DnaJ domain"/>
    <property type="match status" value="1"/>
</dbReference>
<dbReference type="CDD" id="cd06257">
    <property type="entry name" value="DnaJ"/>
    <property type="match status" value="1"/>
</dbReference>
<dbReference type="InterPro" id="IPR001623">
    <property type="entry name" value="DnaJ_domain"/>
</dbReference>
<dbReference type="GO" id="GO:0005783">
    <property type="term" value="C:endoplasmic reticulum"/>
    <property type="evidence" value="ECO:0007669"/>
    <property type="project" value="UniProtKB-ARBA"/>
</dbReference>
<dbReference type="InterPro" id="IPR036869">
    <property type="entry name" value="J_dom_sf"/>
</dbReference>
<dbReference type="SUPFAM" id="SSF46565">
    <property type="entry name" value="Chaperone J-domain"/>
    <property type="match status" value="1"/>
</dbReference>
<reference evidence="3 4" key="1">
    <citation type="submission" date="2023-10" db="EMBL/GenBank/DDBJ databases">
        <title>Chromosome-scale genome assembly provides insights into flower coloration mechanisms of Canna indica.</title>
        <authorList>
            <person name="Li C."/>
        </authorList>
    </citation>
    <scope>NUCLEOTIDE SEQUENCE [LARGE SCALE GENOMIC DNA]</scope>
    <source>
        <tissue evidence="3">Flower</tissue>
    </source>
</reference>
<dbReference type="PROSITE" id="PS50076">
    <property type="entry name" value="DNAJ_2"/>
    <property type="match status" value="1"/>
</dbReference>
<feature type="region of interest" description="Disordered" evidence="1">
    <location>
        <begin position="270"/>
        <end position="297"/>
    </location>
</feature>
<dbReference type="SMART" id="SM00271">
    <property type="entry name" value="DnaJ"/>
    <property type="match status" value="1"/>
</dbReference>
<protein>
    <recommendedName>
        <fullName evidence="2">J domain-containing protein</fullName>
    </recommendedName>
</protein>
<dbReference type="EMBL" id="CP136894">
    <property type="protein sequence ID" value="WOL06556.1"/>
    <property type="molecule type" value="Genomic_DNA"/>
</dbReference>
<dbReference type="AlphaFoldDB" id="A0AAQ3QEM1"/>
<proteinExistence type="predicted"/>
<accession>A0AAQ3QEM1</accession>
<name>A0AAQ3QEM1_9LILI</name>